<comment type="caution">
    <text evidence="1">The sequence shown here is derived from an EMBL/GenBank/DDBJ whole genome shotgun (WGS) entry which is preliminary data.</text>
</comment>
<sequence length="56" mass="6259">MPSSQAFRSHKTLLFPFPSFLEPSQASNERKNAICLLNAGIPLSRRFLDQSLSPVL</sequence>
<reference evidence="1 2" key="1">
    <citation type="journal article" date="2020" name="Mol. Biol. Evol.">
        <title>Distinct Expression and Methylation Patterns for Genes with Different Fates following a Single Whole-Genome Duplication in Flowering Plants.</title>
        <authorList>
            <person name="Shi T."/>
            <person name="Rahmani R.S."/>
            <person name="Gugger P.F."/>
            <person name="Wang M."/>
            <person name="Li H."/>
            <person name="Zhang Y."/>
            <person name="Li Z."/>
            <person name="Wang Q."/>
            <person name="Van de Peer Y."/>
            <person name="Marchal K."/>
            <person name="Chen J."/>
        </authorList>
    </citation>
    <scope>NUCLEOTIDE SEQUENCE [LARGE SCALE GENOMIC DNA]</scope>
    <source>
        <tissue evidence="1">Leaf</tissue>
    </source>
</reference>
<proteinExistence type="predicted"/>
<name>A0A822XNF5_NELNU</name>
<keyword evidence="2" id="KW-1185">Reference proteome</keyword>
<protein>
    <submittedName>
        <fullName evidence="1">Uncharacterized protein</fullName>
    </submittedName>
</protein>
<dbReference type="EMBL" id="DUZY01000001">
    <property type="protein sequence ID" value="DAD20579.1"/>
    <property type="molecule type" value="Genomic_DNA"/>
</dbReference>
<evidence type="ECO:0000313" key="2">
    <source>
        <dbReference type="Proteomes" id="UP000607653"/>
    </source>
</evidence>
<organism evidence="1 2">
    <name type="scientific">Nelumbo nucifera</name>
    <name type="common">Sacred lotus</name>
    <dbReference type="NCBI Taxonomy" id="4432"/>
    <lineage>
        <taxon>Eukaryota</taxon>
        <taxon>Viridiplantae</taxon>
        <taxon>Streptophyta</taxon>
        <taxon>Embryophyta</taxon>
        <taxon>Tracheophyta</taxon>
        <taxon>Spermatophyta</taxon>
        <taxon>Magnoliopsida</taxon>
        <taxon>Proteales</taxon>
        <taxon>Nelumbonaceae</taxon>
        <taxon>Nelumbo</taxon>
    </lineage>
</organism>
<accession>A0A822XNF5</accession>
<dbReference type="Proteomes" id="UP000607653">
    <property type="component" value="Unassembled WGS sequence"/>
</dbReference>
<dbReference type="AlphaFoldDB" id="A0A822XNF5"/>
<evidence type="ECO:0000313" key="1">
    <source>
        <dbReference type="EMBL" id="DAD20579.1"/>
    </source>
</evidence>
<gene>
    <name evidence="1" type="ORF">HUJ06_022042</name>
</gene>